<accession>A0A0K8MD87</accession>
<keyword evidence="3 8" id="KW-0375">Hydrogen ion transport</keyword>
<feature type="coiled-coil region" evidence="9">
    <location>
        <begin position="8"/>
        <end position="35"/>
    </location>
</feature>
<reference evidence="10 11" key="1">
    <citation type="submission" date="2015-03" db="EMBL/GenBank/DDBJ databases">
        <title>Caedibacter varicaedens, whole genome shotgun sequence.</title>
        <authorList>
            <person name="Suzuki H."/>
            <person name="Dapper A.L."/>
            <person name="Gibson A.K."/>
            <person name="Jackson C."/>
            <person name="Lee H."/>
            <person name="Pejaver V.R."/>
            <person name="Doak T."/>
            <person name="Lynch M."/>
        </authorList>
    </citation>
    <scope>NUCLEOTIDE SEQUENCE [LARGE SCALE GENOMIC DNA]</scope>
</reference>
<keyword evidence="2 8" id="KW-0813">Transport</keyword>
<dbReference type="PANTHER" id="PTHR11910">
    <property type="entry name" value="ATP SYNTHASE DELTA CHAIN"/>
    <property type="match status" value="1"/>
</dbReference>
<dbReference type="Pfam" id="PF00213">
    <property type="entry name" value="OSCP"/>
    <property type="match status" value="1"/>
</dbReference>
<evidence type="ECO:0000256" key="5">
    <source>
        <dbReference type="ARBA" id="ARBA00023136"/>
    </source>
</evidence>
<dbReference type="NCBIfam" id="TIGR01145">
    <property type="entry name" value="ATP_synt_delta"/>
    <property type="match status" value="1"/>
</dbReference>
<keyword evidence="7 8" id="KW-0066">ATP synthesis</keyword>
<dbReference type="SUPFAM" id="SSF47928">
    <property type="entry name" value="N-terminal domain of the delta subunit of the F1F0-ATP synthase"/>
    <property type="match status" value="1"/>
</dbReference>
<keyword evidence="4 8" id="KW-0406">Ion transport</keyword>
<keyword evidence="9" id="KW-0175">Coiled coil</keyword>
<comment type="subcellular location">
    <subcellularLocation>
        <location evidence="8">Cell membrane</location>
        <topology evidence="8">Peripheral membrane protein</topology>
    </subcellularLocation>
    <subcellularLocation>
        <location evidence="1">Membrane</location>
    </subcellularLocation>
</comment>
<proteinExistence type="inferred from homology"/>
<comment type="caution">
    <text evidence="10">The sequence shown here is derived from an EMBL/GenBank/DDBJ whole genome shotgun (WGS) entry which is preliminary data.</text>
</comment>
<evidence type="ECO:0000256" key="3">
    <source>
        <dbReference type="ARBA" id="ARBA00022781"/>
    </source>
</evidence>
<evidence type="ECO:0000256" key="7">
    <source>
        <dbReference type="ARBA" id="ARBA00023310"/>
    </source>
</evidence>
<evidence type="ECO:0000313" key="10">
    <source>
        <dbReference type="EMBL" id="GAO98471.1"/>
    </source>
</evidence>
<name>A0A0K8MD87_9PROT</name>
<dbReference type="Proteomes" id="UP000036771">
    <property type="component" value="Unassembled WGS sequence"/>
</dbReference>
<dbReference type="InterPro" id="IPR026015">
    <property type="entry name" value="ATP_synth_OSCP/delta_N_sf"/>
</dbReference>
<dbReference type="PRINTS" id="PR00125">
    <property type="entry name" value="ATPASEDELTA"/>
</dbReference>
<evidence type="ECO:0000313" key="11">
    <source>
        <dbReference type="Proteomes" id="UP000036771"/>
    </source>
</evidence>
<evidence type="ECO:0000256" key="6">
    <source>
        <dbReference type="ARBA" id="ARBA00023196"/>
    </source>
</evidence>
<comment type="function">
    <text evidence="8">F(1)F(0) ATP synthase produces ATP from ADP in the presence of a proton or sodium gradient. F-type ATPases consist of two structural domains, F(1) containing the extramembraneous catalytic core and F(0) containing the membrane proton channel, linked together by a central stalk and a peripheral stalk. During catalysis, ATP synthesis in the catalytic domain of F(1) is coupled via a rotary mechanism of the central stalk subunits to proton translocation.</text>
</comment>
<dbReference type="Gene3D" id="1.10.520.20">
    <property type="entry name" value="N-terminal domain of the delta subunit of the F1F0-ATP synthase"/>
    <property type="match status" value="1"/>
</dbReference>
<dbReference type="OrthoDB" id="9796185at2"/>
<sequence>MSIIAVRYAQALFECASEQEKLDEVEQDLAALQNIVSTSKDFNTFLDNPLIPLKAVTVVFRVLSEKLLFCPLTLNFLDLVAHQKRLKNLSDIIKRFRDLLRAQSNRVDVHISSAMPLGTNQLKSLTSLLKSKLKKEIVIHEKRDKEAIGGIVIQIGEYVVDSTIRTQLHKLQKAMRA</sequence>
<dbReference type="GO" id="GO:0046933">
    <property type="term" value="F:proton-transporting ATP synthase activity, rotational mechanism"/>
    <property type="evidence" value="ECO:0007669"/>
    <property type="project" value="UniProtKB-UniRule"/>
</dbReference>
<keyword evidence="8" id="KW-1003">Cell membrane</keyword>
<dbReference type="HAMAP" id="MF_01416">
    <property type="entry name" value="ATP_synth_delta_bact"/>
    <property type="match status" value="1"/>
</dbReference>
<keyword evidence="6 8" id="KW-0139">CF(1)</keyword>
<comment type="function">
    <text evidence="8">This protein is part of the stalk that links CF(0) to CF(1). It either transmits conformational changes from CF(0) to CF(1) or is implicated in proton conduction.</text>
</comment>
<comment type="similarity">
    <text evidence="8">Belongs to the ATPase delta chain family.</text>
</comment>
<gene>
    <name evidence="8 10" type="primary">atpH</name>
    <name evidence="10" type="ORF">Cva_01132</name>
</gene>
<keyword evidence="5 8" id="KW-0472">Membrane</keyword>
<dbReference type="GO" id="GO:0005886">
    <property type="term" value="C:plasma membrane"/>
    <property type="evidence" value="ECO:0007669"/>
    <property type="project" value="UniProtKB-SubCell"/>
</dbReference>
<dbReference type="STRING" id="1629334.Cva_01132"/>
<evidence type="ECO:0000256" key="8">
    <source>
        <dbReference type="HAMAP-Rule" id="MF_01416"/>
    </source>
</evidence>
<evidence type="ECO:0000256" key="9">
    <source>
        <dbReference type="SAM" id="Coils"/>
    </source>
</evidence>
<dbReference type="AlphaFoldDB" id="A0A0K8MD87"/>
<dbReference type="InterPro" id="IPR000711">
    <property type="entry name" value="ATPase_OSCP/dsu"/>
</dbReference>
<dbReference type="GO" id="GO:0045259">
    <property type="term" value="C:proton-transporting ATP synthase complex"/>
    <property type="evidence" value="ECO:0007669"/>
    <property type="project" value="UniProtKB-KW"/>
</dbReference>
<evidence type="ECO:0000256" key="2">
    <source>
        <dbReference type="ARBA" id="ARBA00022448"/>
    </source>
</evidence>
<organism evidence="10 11">
    <name type="scientific">Caedimonas varicaedens</name>
    <dbReference type="NCBI Taxonomy" id="1629334"/>
    <lineage>
        <taxon>Bacteria</taxon>
        <taxon>Pseudomonadati</taxon>
        <taxon>Pseudomonadota</taxon>
        <taxon>Alphaproteobacteria</taxon>
        <taxon>Holosporales</taxon>
        <taxon>Caedimonadaceae</taxon>
        <taxon>Caedimonas</taxon>
    </lineage>
</organism>
<evidence type="ECO:0000256" key="4">
    <source>
        <dbReference type="ARBA" id="ARBA00023065"/>
    </source>
</evidence>
<protein>
    <recommendedName>
        <fullName evidence="8">ATP synthase subunit delta</fullName>
    </recommendedName>
    <alternativeName>
        <fullName evidence="8">ATP synthase F(1) sector subunit delta</fullName>
    </alternativeName>
    <alternativeName>
        <fullName evidence="8">F-type ATPase subunit delta</fullName>
        <shortName evidence="8">F-ATPase subunit delta</shortName>
    </alternativeName>
</protein>
<keyword evidence="11" id="KW-1185">Reference proteome</keyword>
<dbReference type="EMBL" id="BBVC01000061">
    <property type="protein sequence ID" value="GAO98471.1"/>
    <property type="molecule type" value="Genomic_DNA"/>
</dbReference>
<evidence type="ECO:0000256" key="1">
    <source>
        <dbReference type="ARBA" id="ARBA00004370"/>
    </source>
</evidence>
<dbReference type="NCBIfam" id="NF004402">
    <property type="entry name" value="PRK05758.2-2"/>
    <property type="match status" value="1"/>
</dbReference>